<keyword evidence="8" id="KW-1185">Reference proteome</keyword>
<feature type="region of interest" description="VHIID" evidence="5">
    <location>
        <begin position="383"/>
        <end position="448"/>
    </location>
</feature>
<comment type="caution">
    <text evidence="5">Lacks conserved residue(s) required for the propagation of feature annotation.</text>
</comment>
<evidence type="ECO:0000313" key="8">
    <source>
        <dbReference type="Proteomes" id="UP000257109"/>
    </source>
</evidence>
<evidence type="ECO:0000256" key="2">
    <source>
        <dbReference type="ARBA" id="ARBA00023015"/>
    </source>
</evidence>
<feature type="region of interest" description="Disordered" evidence="6">
    <location>
        <begin position="86"/>
        <end position="129"/>
    </location>
</feature>
<keyword evidence="2" id="KW-0805">Transcription regulation</keyword>
<gene>
    <name evidence="7" type="primary">SCL14</name>
    <name evidence="7" type="ORF">CR513_37187</name>
</gene>
<keyword evidence="3" id="KW-0804">Transcription</keyword>
<comment type="similarity">
    <text evidence="5">Belongs to the GRAS family.</text>
</comment>
<dbReference type="PROSITE" id="PS50985">
    <property type="entry name" value="GRAS"/>
    <property type="match status" value="1"/>
</dbReference>
<proteinExistence type="inferred from homology"/>
<feature type="region of interest" description="Disordered" evidence="6">
    <location>
        <begin position="198"/>
        <end position="246"/>
    </location>
</feature>
<evidence type="ECO:0000256" key="3">
    <source>
        <dbReference type="ARBA" id="ARBA00023163"/>
    </source>
</evidence>
<dbReference type="AlphaFoldDB" id="A0A371FUW6"/>
<comment type="subcellular location">
    <subcellularLocation>
        <location evidence="1">Nucleus</location>
    </subcellularLocation>
</comment>
<comment type="caution">
    <text evidence="7">The sequence shown here is derived from an EMBL/GenBank/DDBJ whole genome shotgun (WGS) entry which is preliminary data.</text>
</comment>
<dbReference type="Proteomes" id="UP000257109">
    <property type="component" value="Unassembled WGS sequence"/>
</dbReference>
<dbReference type="STRING" id="157652.A0A371FUW6"/>
<evidence type="ECO:0000313" key="7">
    <source>
        <dbReference type="EMBL" id="RDX82072.1"/>
    </source>
</evidence>
<accession>A0A371FUW6</accession>
<keyword evidence="4" id="KW-0539">Nucleus</keyword>
<dbReference type="Pfam" id="PF03514">
    <property type="entry name" value="GRAS"/>
    <property type="match status" value="1"/>
</dbReference>
<protein>
    <submittedName>
        <fullName evidence="7">Scarecrow-like protein 14</fullName>
    </submittedName>
</protein>
<dbReference type="EMBL" id="QJKJ01007752">
    <property type="protein sequence ID" value="RDX82072.1"/>
    <property type="molecule type" value="Genomic_DNA"/>
</dbReference>
<reference evidence="7" key="1">
    <citation type="submission" date="2018-05" db="EMBL/GenBank/DDBJ databases">
        <title>Draft genome of Mucuna pruriens seed.</title>
        <authorList>
            <person name="Nnadi N.E."/>
            <person name="Vos R."/>
            <person name="Hasami M.H."/>
            <person name="Devisetty U.K."/>
            <person name="Aguiy J.C."/>
        </authorList>
    </citation>
    <scope>NUCLEOTIDE SEQUENCE [LARGE SCALE GENOMIC DNA]</scope>
    <source>
        <strain evidence="7">JCA_2017</strain>
    </source>
</reference>
<dbReference type="OrthoDB" id="47276at2759"/>
<evidence type="ECO:0000256" key="5">
    <source>
        <dbReference type="PROSITE-ProRule" id="PRU01191"/>
    </source>
</evidence>
<sequence length="691" mass="78384">MEANFSSADLFGQEDNISYVSISLDFAATEDNDFAETANFISQILMEENVEQRPFYDSLTLQVTEKSFYDALTGNLPLSPNQHPLVLSPCPEGETTTTTTNSSSNNSNNNFLDENSRELKLPSPDSVSVSSFQFNPQALSQPPPSINVSDGLSDLDSSIAKLLSQNIFNDVDSVSQFRRGMEEASKFLPPGPNLVTSLHSKGNQPINMFRENSYGFKGRKNHEREEGDTREEEEQEGRSIKHSALSHVDESDLSDAFDRVLLNVENVCTENCSMQSVAVKIEETDGGNGRSKKQGRKKETVDMRNLLLMCAQSVYAYDNRTANELLKQIRQHSSPIGDASQRLAHYFANGLEARLIGEGTSAQGMFSFMGSKRITAAEFLKAYQVMLSACPFKKFTYFYANKMIMKAAAKAQTVHVIDFGILHGFQWPILIKFLSNREGGPPKLRITGIEFPQPGFRPTEKIEETGRRLANYCKRYDVPFEYNAIPSRNWDTIQVETLKIESDEFVAVNSLMRFENLLDESIEVNSPRNAVLHLIRKINPDIFTQSIVNGSYNAPFFATRFREALFHFSAVYDMCDTVIPRENESRMMIEREILGREAMNVIACEGSERIERPEVYKQWQVRNTRAGFKQLPFNEELMAKFRNKLKEWYHKDFVLDEDNNWMLQGSGILGLAAHLLNLQTINLSMPRELDR</sequence>
<feature type="region of interest" description="SAW" evidence="5">
    <location>
        <begin position="603"/>
        <end position="683"/>
    </location>
</feature>
<dbReference type="PANTHER" id="PTHR31636">
    <property type="entry name" value="OSJNBA0084A10.13 PROTEIN-RELATED"/>
    <property type="match status" value="1"/>
</dbReference>
<name>A0A371FUW6_MUCPR</name>
<evidence type="ECO:0000256" key="4">
    <source>
        <dbReference type="ARBA" id="ARBA00023242"/>
    </source>
</evidence>
<feature type="non-terminal residue" evidence="7">
    <location>
        <position position="1"/>
    </location>
</feature>
<dbReference type="GO" id="GO:0005634">
    <property type="term" value="C:nucleus"/>
    <property type="evidence" value="ECO:0007669"/>
    <property type="project" value="UniProtKB-SubCell"/>
</dbReference>
<feature type="short sequence motif" description="VHIID" evidence="5">
    <location>
        <begin position="414"/>
        <end position="418"/>
    </location>
</feature>
<dbReference type="InterPro" id="IPR005202">
    <property type="entry name" value="TF_GRAS"/>
</dbReference>
<evidence type="ECO:0000256" key="1">
    <source>
        <dbReference type="ARBA" id="ARBA00004123"/>
    </source>
</evidence>
<organism evidence="7 8">
    <name type="scientific">Mucuna pruriens</name>
    <name type="common">Velvet bean</name>
    <name type="synonym">Dolichos pruriens</name>
    <dbReference type="NCBI Taxonomy" id="157652"/>
    <lineage>
        <taxon>Eukaryota</taxon>
        <taxon>Viridiplantae</taxon>
        <taxon>Streptophyta</taxon>
        <taxon>Embryophyta</taxon>
        <taxon>Tracheophyta</taxon>
        <taxon>Spermatophyta</taxon>
        <taxon>Magnoliopsida</taxon>
        <taxon>eudicotyledons</taxon>
        <taxon>Gunneridae</taxon>
        <taxon>Pentapetalae</taxon>
        <taxon>rosids</taxon>
        <taxon>fabids</taxon>
        <taxon>Fabales</taxon>
        <taxon>Fabaceae</taxon>
        <taxon>Papilionoideae</taxon>
        <taxon>50 kb inversion clade</taxon>
        <taxon>NPAAA clade</taxon>
        <taxon>indigoferoid/millettioid clade</taxon>
        <taxon>Phaseoleae</taxon>
        <taxon>Mucuna</taxon>
    </lineage>
</organism>
<evidence type="ECO:0000256" key="6">
    <source>
        <dbReference type="SAM" id="MobiDB-lite"/>
    </source>
</evidence>
<feature type="region of interest" description="Leucine repeat II (LRII)" evidence="5">
    <location>
        <begin position="464"/>
        <end position="496"/>
    </location>
</feature>
<feature type="compositionally biased region" description="Low complexity" evidence="6">
    <location>
        <begin position="95"/>
        <end position="110"/>
    </location>
</feature>